<dbReference type="InterPro" id="IPR026847">
    <property type="entry name" value="VPS13"/>
</dbReference>
<dbReference type="GO" id="GO:0006623">
    <property type="term" value="P:protein targeting to vacuole"/>
    <property type="evidence" value="ECO:0007669"/>
    <property type="project" value="TreeGrafter"/>
</dbReference>
<organism evidence="4 5">
    <name type="scientific">Plakobranchus ocellatus</name>
    <dbReference type="NCBI Taxonomy" id="259542"/>
    <lineage>
        <taxon>Eukaryota</taxon>
        <taxon>Metazoa</taxon>
        <taxon>Spiralia</taxon>
        <taxon>Lophotrochozoa</taxon>
        <taxon>Mollusca</taxon>
        <taxon>Gastropoda</taxon>
        <taxon>Heterobranchia</taxon>
        <taxon>Euthyneura</taxon>
        <taxon>Panpulmonata</taxon>
        <taxon>Sacoglossa</taxon>
        <taxon>Placobranchoidea</taxon>
        <taxon>Plakobranchidae</taxon>
        <taxon>Plakobranchus</taxon>
    </lineage>
</organism>
<comment type="similarity">
    <text evidence="1">Belongs to the VPS13 family.</text>
</comment>
<dbReference type="EMBL" id="BLXT01000921">
    <property type="protein sequence ID" value="GFN81250.1"/>
    <property type="molecule type" value="Genomic_DNA"/>
</dbReference>
<dbReference type="GO" id="GO:0045053">
    <property type="term" value="P:protein retention in Golgi apparatus"/>
    <property type="evidence" value="ECO:0007669"/>
    <property type="project" value="TreeGrafter"/>
</dbReference>
<evidence type="ECO:0000259" key="3">
    <source>
        <dbReference type="Pfam" id="PF25033"/>
    </source>
</evidence>
<feature type="domain" description="VPS13-like middle region" evidence="3">
    <location>
        <begin position="63"/>
        <end position="549"/>
    </location>
</feature>
<keyword evidence="5" id="KW-1185">Reference proteome</keyword>
<proteinExistence type="inferred from homology"/>
<reference evidence="4 5" key="1">
    <citation type="journal article" date="2021" name="Elife">
        <title>Chloroplast acquisition without the gene transfer in kleptoplastic sea slugs, Plakobranchus ocellatus.</title>
        <authorList>
            <person name="Maeda T."/>
            <person name="Takahashi S."/>
            <person name="Yoshida T."/>
            <person name="Shimamura S."/>
            <person name="Takaki Y."/>
            <person name="Nagai Y."/>
            <person name="Toyoda A."/>
            <person name="Suzuki Y."/>
            <person name="Arimoto A."/>
            <person name="Ishii H."/>
            <person name="Satoh N."/>
            <person name="Nishiyama T."/>
            <person name="Hasebe M."/>
            <person name="Maruyama T."/>
            <person name="Minagawa J."/>
            <person name="Obokata J."/>
            <person name="Shigenobu S."/>
        </authorList>
    </citation>
    <scope>NUCLEOTIDE SEQUENCE [LARGE SCALE GENOMIC DNA]</scope>
</reference>
<name>A0AAV3YFV0_9GAST</name>
<gene>
    <name evidence="4" type="ORF">PoB_000775600</name>
</gene>
<evidence type="ECO:0000256" key="1">
    <source>
        <dbReference type="ARBA" id="ARBA00006545"/>
    </source>
</evidence>
<dbReference type="Pfam" id="PF25033">
    <property type="entry name" value="VPS13_M"/>
    <property type="match status" value="1"/>
</dbReference>
<dbReference type="AlphaFoldDB" id="A0AAV3YFV0"/>
<accession>A0AAV3YFV0</accession>
<sequence length="566" mass="61392">MKVSVLVIVEIPVQQASLISVSMKVSVLVSVEIPVQQVSLMSVSVKASVLDSVSITDSQAPWIKIKAPLIIVPQSSKITEAILINLGDISVTSSHEQIQGAGVQSSGKANIVENMVVELTNVRVSRAQLGHGEAIDWEVTIIDPMTFKVNLSRNLSTGWFHGIPDVEVSGVFNSIYIRINQEDIKLFALLSVDNLEEPDPVHPGYKPSFSKESAQSEPKSVDAIDSSHSSFVTEIQQSGTLSPVSEEHELYSNLKVDFKLVSVNIELHRGPTAQTKGLVKRDPTKKLTSLAIRLLKVDLNMLSNSAIKACVSLQDFTLDDCRSEKQGGITKVSQANKHCLPPVARMISQAFFNKEASPSGNAGASSEHDASPRPHIVFLDFDQNSTQDKVLVANISIILIYLVVCLTPHPSLVVANISSIHVCVCMEFLMKVADFFMKALPPTQPKTIGEATQAQVEHDKKAEVKSLSVPGGERKESSGAAGAAASTGSLDFTLKLGKPEIFLVEDQMNPHTDSLIVDVEVDFRMRMYPDTLSINGNIRHLSLVSCVFGKLDTKQAVSEQVILASQ</sequence>
<protein>
    <submittedName>
        <fullName evidence="4">Vacuolar protein sorting-associated protein 13a-like</fullName>
    </submittedName>
</protein>
<feature type="region of interest" description="Disordered" evidence="2">
    <location>
        <begin position="449"/>
        <end position="482"/>
    </location>
</feature>
<comment type="caution">
    <text evidence="4">The sequence shown here is derived from an EMBL/GenBank/DDBJ whole genome shotgun (WGS) entry which is preliminary data.</text>
</comment>
<evidence type="ECO:0000313" key="4">
    <source>
        <dbReference type="EMBL" id="GFN81250.1"/>
    </source>
</evidence>
<evidence type="ECO:0000256" key="2">
    <source>
        <dbReference type="SAM" id="MobiDB-lite"/>
    </source>
</evidence>
<dbReference type="PANTHER" id="PTHR16166:SF93">
    <property type="entry name" value="INTERMEMBRANE LIPID TRANSFER PROTEIN VPS13"/>
    <property type="match status" value="1"/>
</dbReference>
<dbReference type="InterPro" id="IPR056747">
    <property type="entry name" value="VPS13-like_M"/>
</dbReference>
<dbReference type="Proteomes" id="UP000735302">
    <property type="component" value="Unassembled WGS sequence"/>
</dbReference>
<evidence type="ECO:0000313" key="5">
    <source>
        <dbReference type="Proteomes" id="UP000735302"/>
    </source>
</evidence>
<dbReference type="PANTHER" id="PTHR16166">
    <property type="entry name" value="VACUOLAR PROTEIN SORTING-ASSOCIATED PROTEIN VPS13"/>
    <property type="match status" value="1"/>
</dbReference>